<proteinExistence type="predicted"/>
<feature type="region of interest" description="Disordered" evidence="1">
    <location>
        <begin position="1"/>
        <end position="109"/>
    </location>
</feature>
<evidence type="ECO:0000313" key="2">
    <source>
        <dbReference type="EMBL" id="KAJ8064270.1"/>
    </source>
</evidence>
<protein>
    <submittedName>
        <fullName evidence="2">Uncharacterized protein</fullName>
    </submittedName>
</protein>
<feature type="region of interest" description="Disordered" evidence="1">
    <location>
        <begin position="288"/>
        <end position="344"/>
    </location>
</feature>
<gene>
    <name evidence="2" type="ORF">OCU04_006616</name>
</gene>
<feature type="compositionally biased region" description="Basic and acidic residues" evidence="1">
    <location>
        <begin position="335"/>
        <end position="344"/>
    </location>
</feature>
<accession>A0A9X0AKA3</accession>
<feature type="compositionally biased region" description="Pro residues" evidence="1">
    <location>
        <begin position="40"/>
        <end position="50"/>
    </location>
</feature>
<evidence type="ECO:0000256" key="1">
    <source>
        <dbReference type="SAM" id="MobiDB-lite"/>
    </source>
</evidence>
<reference evidence="2" key="1">
    <citation type="submission" date="2022-11" db="EMBL/GenBank/DDBJ databases">
        <title>Genome Resource of Sclerotinia nivalis Strain SnTB1, a Plant Pathogen Isolated from American Ginseng.</title>
        <authorList>
            <person name="Fan S."/>
        </authorList>
    </citation>
    <scope>NUCLEOTIDE SEQUENCE</scope>
    <source>
        <strain evidence="2">SnTB1</strain>
    </source>
</reference>
<name>A0A9X0AKA3_9HELO</name>
<organism evidence="2 3">
    <name type="scientific">Sclerotinia nivalis</name>
    <dbReference type="NCBI Taxonomy" id="352851"/>
    <lineage>
        <taxon>Eukaryota</taxon>
        <taxon>Fungi</taxon>
        <taxon>Dikarya</taxon>
        <taxon>Ascomycota</taxon>
        <taxon>Pezizomycotina</taxon>
        <taxon>Leotiomycetes</taxon>
        <taxon>Helotiales</taxon>
        <taxon>Sclerotiniaceae</taxon>
        <taxon>Sclerotinia</taxon>
    </lineage>
</organism>
<keyword evidence="3" id="KW-1185">Reference proteome</keyword>
<evidence type="ECO:0000313" key="3">
    <source>
        <dbReference type="Proteomes" id="UP001152300"/>
    </source>
</evidence>
<dbReference type="AlphaFoldDB" id="A0A9X0AKA3"/>
<dbReference type="Proteomes" id="UP001152300">
    <property type="component" value="Unassembled WGS sequence"/>
</dbReference>
<dbReference type="EMBL" id="JAPEIS010000007">
    <property type="protein sequence ID" value="KAJ8064270.1"/>
    <property type="molecule type" value="Genomic_DNA"/>
</dbReference>
<sequence>MSTPSESSSKKPRKNIIPPSFTQNTIPPITAPPYQQRHPPQNPPPAPFQFPDPFQYQPLPREPLSPVGGIPSLQHRHDDPASDIWRPQSYANTGRRKTSRRTTPSLYSSTSRMPLVNSVQRLSVLAAASPTAPAAPSANVNSLPRQSVVPAAVPLAHVTSLEVEELRDRLFKLTSDYQRLYGVFMPMGASSWNAERWNTVDIDLPFLSSIRQHIVDLLTATRRFENGEKVNNDQAFFASQHTFFNSLVAVVGSAIEKLTALRRALEGPDGYPYQYRSWYYQVIGNNPRSTDTSSAPADEENKERDAWGMIIEAGKSGDGDGGLESPSLDPEDETEARSEKRTRM</sequence>
<comment type="caution">
    <text evidence="2">The sequence shown here is derived from an EMBL/GenBank/DDBJ whole genome shotgun (WGS) entry which is preliminary data.</text>
</comment>